<dbReference type="EMBL" id="JAFCIX010000532">
    <property type="protein sequence ID" value="KAH6588185.1"/>
    <property type="molecule type" value="Genomic_DNA"/>
</dbReference>
<keyword evidence="8" id="KW-0804">Transcription</keyword>
<sequence length="478" mass="54654">MPPPCVRCGSKRWHRDVGGLYACEQGHQYTVHEEGDDENVNLTSQRRRIVRHKGKARTTSETGYRPSHRSLSVILEELQFELRFQVIYLVEHRGAPQQLVNVVRDLWLLWLVEYNPHISDRTTSRAWTPASDGASITDGSFHSAPTSTDDEGGSLRHHSIPAMSRYKRDILQSQITLVFCRMGCRILGVPILMGDLLRWASDGSMPYFSLPRHLPVELKQHFRIETKSSKNIPSVSWLKRYQCRVINYMVHTHKVSLSDPLPPSIILRLLKELNLPAGIYPHYKAIRTLRERRPVTATAAELHAVGSFLLAIKAALHSSTYTPSELPESEFNDLRHLYPPSRPEIEASFLRADRLSWHDAAISWVPPKISAKGAFQVFDEHINDGSMVLKDVPLADLDRQESTYQHGPSNKKRSAFVMAPKQDAGTMRHYQHFQTDYIGDFPLSYGVYLELLANKFSLDRDDLHEEVTLLETYTINME</sequence>
<comment type="subcellular location">
    <subcellularLocation>
        <location evidence="1">Nucleus</location>
        <location evidence="1">Nucleolus</location>
    </subcellularLocation>
</comment>
<keyword evidence="7" id="KW-0238">DNA-binding</keyword>
<keyword evidence="13" id="KW-1185">Reference proteome</keyword>
<evidence type="ECO:0000256" key="10">
    <source>
        <dbReference type="SAM" id="MobiDB-lite"/>
    </source>
</evidence>
<dbReference type="PANTHER" id="PTHR31576:SF2">
    <property type="entry name" value="TATA BOX-BINDING PROTEIN-ASSOCIATED FACTOR RNA POLYMERASE I SUBUNIT B"/>
    <property type="match status" value="1"/>
</dbReference>
<keyword evidence="5" id="KW-0862">Zinc</keyword>
<evidence type="ECO:0000313" key="13">
    <source>
        <dbReference type="Proteomes" id="UP001648503"/>
    </source>
</evidence>
<proteinExistence type="inferred from homology"/>
<dbReference type="InterPro" id="IPR033599">
    <property type="entry name" value="TAF1B/Rrn7"/>
</dbReference>
<evidence type="ECO:0000256" key="4">
    <source>
        <dbReference type="ARBA" id="ARBA00022771"/>
    </source>
</evidence>
<evidence type="ECO:0000256" key="3">
    <source>
        <dbReference type="ARBA" id="ARBA00022723"/>
    </source>
</evidence>
<name>A0ABQ8EXA9_9FUNG</name>
<evidence type="ECO:0000256" key="2">
    <source>
        <dbReference type="ARBA" id="ARBA00006899"/>
    </source>
</evidence>
<feature type="compositionally biased region" description="Polar residues" evidence="10">
    <location>
        <begin position="137"/>
        <end position="147"/>
    </location>
</feature>
<dbReference type="Proteomes" id="UP001648503">
    <property type="component" value="Unassembled WGS sequence"/>
</dbReference>
<keyword evidence="6" id="KW-0805">Transcription regulation</keyword>
<reference evidence="12 13" key="1">
    <citation type="submission" date="2021-02" db="EMBL/GenBank/DDBJ databases">
        <title>Variation within the Batrachochytrium salamandrivorans European outbreak.</title>
        <authorList>
            <person name="Kelly M."/>
            <person name="Pasmans F."/>
            <person name="Shea T.P."/>
            <person name="Munoz J.F."/>
            <person name="Carranza S."/>
            <person name="Cuomo C.A."/>
            <person name="Martel A."/>
        </authorList>
    </citation>
    <scope>NUCLEOTIDE SEQUENCE [LARGE SCALE GENOMIC DNA]</scope>
    <source>
        <strain evidence="12 13">AMFP18/2</strain>
    </source>
</reference>
<evidence type="ECO:0000259" key="11">
    <source>
        <dbReference type="Pfam" id="PF20644"/>
    </source>
</evidence>
<organism evidence="12 13">
    <name type="scientific">Batrachochytrium salamandrivorans</name>
    <dbReference type="NCBI Taxonomy" id="1357716"/>
    <lineage>
        <taxon>Eukaryota</taxon>
        <taxon>Fungi</taxon>
        <taxon>Fungi incertae sedis</taxon>
        <taxon>Chytridiomycota</taxon>
        <taxon>Chytridiomycota incertae sedis</taxon>
        <taxon>Chytridiomycetes</taxon>
        <taxon>Rhizophydiales</taxon>
        <taxon>Rhizophydiales incertae sedis</taxon>
        <taxon>Batrachochytrium</taxon>
    </lineage>
</organism>
<comment type="similarity">
    <text evidence="2">Belongs to the RRN7/TAF1B family.</text>
</comment>
<accession>A0ABQ8EXA9</accession>
<gene>
    <name evidence="12" type="ORF">BASA50_010866</name>
</gene>
<dbReference type="PANTHER" id="PTHR31576">
    <property type="entry name" value="TATA BOX-BINDING PROTEIN-ASSOCIATED FACTOR RNA POLYMERASE I SUBUNIT B"/>
    <property type="match status" value="1"/>
</dbReference>
<comment type="caution">
    <text evidence="12">The sequence shown here is derived from an EMBL/GenBank/DDBJ whole genome shotgun (WGS) entry which is preliminary data.</text>
</comment>
<dbReference type="InterPro" id="IPR048540">
    <property type="entry name" value="Rrn7_cyclin_N"/>
</dbReference>
<evidence type="ECO:0000256" key="7">
    <source>
        <dbReference type="ARBA" id="ARBA00023125"/>
    </source>
</evidence>
<dbReference type="Pfam" id="PF20644">
    <property type="entry name" value="Rrn7_cyclin_N"/>
    <property type="match status" value="1"/>
</dbReference>
<evidence type="ECO:0000256" key="9">
    <source>
        <dbReference type="ARBA" id="ARBA00023242"/>
    </source>
</evidence>
<feature type="domain" description="Rrn7/TAF1B N-terminal cyclin" evidence="11">
    <location>
        <begin position="78"/>
        <end position="215"/>
    </location>
</feature>
<protein>
    <recommendedName>
        <fullName evidence="11">Rrn7/TAF1B N-terminal cyclin domain-containing protein</fullName>
    </recommendedName>
</protein>
<evidence type="ECO:0000313" key="12">
    <source>
        <dbReference type="EMBL" id="KAH6588185.1"/>
    </source>
</evidence>
<keyword evidence="9" id="KW-0539">Nucleus</keyword>
<feature type="region of interest" description="Disordered" evidence="10">
    <location>
        <begin position="122"/>
        <end position="155"/>
    </location>
</feature>
<evidence type="ECO:0000256" key="1">
    <source>
        <dbReference type="ARBA" id="ARBA00004604"/>
    </source>
</evidence>
<evidence type="ECO:0000256" key="5">
    <source>
        <dbReference type="ARBA" id="ARBA00022833"/>
    </source>
</evidence>
<keyword evidence="3" id="KW-0479">Metal-binding</keyword>
<evidence type="ECO:0000256" key="6">
    <source>
        <dbReference type="ARBA" id="ARBA00023015"/>
    </source>
</evidence>
<keyword evidence="4" id="KW-0863">Zinc-finger</keyword>
<evidence type="ECO:0000256" key="8">
    <source>
        <dbReference type="ARBA" id="ARBA00023163"/>
    </source>
</evidence>